<evidence type="ECO:0000256" key="1">
    <source>
        <dbReference type="SAM" id="Phobius"/>
    </source>
</evidence>
<dbReference type="STRING" id="56216.A0A1A6HJ17"/>
<sequence length="140" mass="15579">MPRTRQGSCQGPSSRHFRTSRAQLTFSVSLVEHHLRKNGHAQWLSEMAPILLPAIVEFLICRLLELASNEALGGSSPRSCWTDINASYYLLLLLLQLLLLLLLLLLLAGWLAGWLALVPVALTNISQTVLPSLFQFDGKF</sequence>
<accession>A0A1A6HJ17</accession>
<dbReference type="EMBL" id="LZPO01027470">
    <property type="protein sequence ID" value="OBS78261.1"/>
    <property type="molecule type" value="Genomic_DNA"/>
</dbReference>
<dbReference type="GO" id="GO:0000786">
    <property type="term" value="C:nucleosome"/>
    <property type="evidence" value="ECO:0007669"/>
    <property type="project" value="InterPro"/>
</dbReference>
<evidence type="ECO:0000313" key="3">
    <source>
        <dbReference type="Proteomes" id="UP000092124"/>
    </source>
</evidence>
<dbReference type="Gene3D" id="1.10.20.10">
    <property type="entry name" value="Histone, subunit A"/>
    <property type="match status" value="1"/>
</dbReference>
<dbReference type="GO" id="GO:0046982">
    <property type="term" value="F:protein heterodimerization activity"/>
    <property type="evidence" value="ECO:0007669"/>
    <property type="project" value="InterPro"/>
</dbReference>
<keyword evidence="1" id="KW-0812">Transmembrane</keyword>
<dbReference type="Proteomes" id="UP000092124">
    <property type="component" value="Unassembled WGS sequence"/>
</dbReference>
<dbReference type="GO" id="GO:0030527">
    <property type="term" value="F:structural constituent of chromatin"/>
    <property type="evidence" value="ECO:0007669"/>
    <property type="project" value="InterPro"/>
</dbReference>
<feature type="transmembrane region" description="Helical" evidence="1">
    <location>
        <begin position="88"/>
        <end position="108"/>
    </location>
</feature>
<organism evidence="2 3">
    <name type="scientific">Neotoma lepida</name>
    <name type="common">Desert woodrat</name>
    <dbReference type="NCBI Taxonomy" id="56216"/>
    <lineage>
        <taxon>Eukaryota</taxon>
        <taxon>Metazoa</taxon>
        <taxon>Chordata</taxon>
        <taxon>Craniata</taxon>
        <taxon>Vertebrata</taxon>
        <taxon>Euteleostomi</taxon>
        <taxon>Mammalia</taxon>
        <taxon>Eutheria</taxon>
        <taxon>Euarchontoglires</taxon>
        <taxon>Glires</taxon>
        <taxon>Rodentia</taxon>
        <taxon>Myomorpha</taxon>
        <taxon>Muroidea</taxon>
        <taxon>Cricetidae</taxon>
        <taxon>Neotominae</taxon>
        <taxon>Neotoma</taxon>
    </lineage>
</organism>
<keyword evidence="1" id="KW-1133">Transmembrane helix</keyword>
<dbReference type="OrthoDB" id="9834532at2759"/>
<gene>
    <name evidence="2" type="ORF">A6R68_19345</name>
</gene>
<dbReference type="PRINTS" id="PR00620">
    <property type="entry name" value="HISTONEH2A"/>
</dbReference>
<keyword evidence="3" id="KW-1185">Reference proteome</keyword>
<reference evidence="2 3" key="1">
    <citation type="submission" date="2016-06" db="EMBL/GenBank/DDBJ databases">
        <title>The Draft Genome Sequence and Annotation of the Desert Woodrat Neotoma lepida.</title>
        <authorList>
            <person name="Campbell M."/>
            <person name="Oakeson K.F."/>
            <person name="Yandell M."/>
            <person name="Halpert J.R."/>
            <person name="Dearing D."/>
        </authorList>
    </citation>
    <scope>NUCLEOTIDE SEQUENCE [LARGE SCALE GENOMIC DNA]</scope>
    <source>
        <strain evidence="2">417</strain>
        <tissue evidence="2">Liver</tissue>
    </source>
</reference>
<proteinExistence type="predicted"/>
<dbReference type="SUPFAM" id="SSF47113">
    <property type="entry name" value="Histone-fold"/>
    <property type="match status" value="1"/>
</dbReference>
<dbReference type="GO" id="GO:0003677">
    <property type="term" value="F:DNA binding"/>
    <property type="evidence" value="ECO:0007669"/>
    <property type="project" value="InterPro"/>
</dbReference>
<dbReference type="InterPro" id="IPR009072">
    <property type="entry name" value="Histone-fold"/>
</dbReference>
<name>A0A1A6HJ17_NEOLE</name>
<dbReference type="InterPro" id="IPR002119">
    <property type="entry name" value="Histone_H2A"/>
</dbReference>
<dbReference type="AlphaFoldDB" id="A0A1A6HJ17"/>
<evidence type="ECO:0008006" key="4">
    <source>
        <dbReference type="Google" id="ProtNLM"/>
    </source>
</evidence>
<evidence type="ECO:0000313" key="2">
    <source>
        <dbReference type="EMBL" id="OBS78261.1"/>
    </source>
</evidence>
<comment type="caution">
    <text evidence="2">The sequence shown here is derived from an EMBL/GenBank/DDBJ whole genome shotgun (WGS) entry which is preliminary data.</text>
</comment>
<protein>
    <recommendedName>
        <fullName evidence="4">Histone H2A</fullName>
    </recommendedName>
</protein>
<keyword evidence="1" id="KW-0472">Membrane</keyword>